<comment type="caution">
    <text evidence="1">The sequence shown here is derived from an EMBL/GenBank/DDBJ whole genome shotgun (WGS) entry which is preliminary data.</text>
</comment>
<dbReference type="Proteomes" id="UP000192578">
    <property type="component" value="Unassembled WGS sequence"/>
</dbReference>
<dbReference type="AlphaFoldDB" id="A0A9X6NJ73"/>
<organism evidence="1 2">
    <name type="scientific">Hypsibius exemplaris</name>
    <name type="common">Freshwater tardigrade</name>
    <dbReference type="NCBI Taxonomy" id="2072580"/>
    <lineage>
        <taxon>Eukaryota</taxon>
        <taxon>Metazoa</taxon>
        <taxon>Ecdysozoa</taxon>
        <taxon>Tardigrada</taxon>
        <taxon>Eutardigrada</taxon>
        <taxon>Parachela</taxon>
        <taxon>Hypsibioidea</taxon>
        <taxon>Hypsibiidae</taxon>
        <taxon>Hypsibius</taxon>
    </lineage>
</organism>
<evidence type="ECO:0000313" key="2">
    <source>
        <dbReference type="Proteomes" id="UP000192578"/>
    </source>
</evidence>
<evidence type="ECO:0000313" key="1">
    <source>
        <dbReference type="EMBL" id="OWA55185.1"/>
    </source>
</evidence>
<proteinExistence type="predicted"/>
<sequence length="70" mass="7355">MSATFKIGTGEVRPTILCKKVRSHFKFGGTNPKQAKPSACPYARSEESLVRCGSTVTWPAAPSAGETIGG</sequence>
<dbReference type="EMBL" id="MTYJ01000571">
    <property type="protein sequence ID" value="OWA55185.1"/>
    <property type="molecule type" value="Genomic_DNA"/>
</dbReference>
<reference evidence="2" key="1">
    <citation type="submission" date="2017-01" db="EMBL/GenBank/DDBJ databases">
        <title>Comparative genomics of anhydrobiosis in the tardigrade Hypsibius dujardini.</title>
        <authorList>
            <person name="Yoshida Y."/>
            <person name="Koutsovoulos G."/>
            <person name="Laetsch D."/>
            <person name="Stevens L."/>
            <person name="Kumar S."/>
            <person name="Horikawa D."/>
            <person name="Ishino K."/>
            <person name="Komine S."/>
            <person name="Tomita M."/>
            <person name="Blaxter M."/>
            <person name="Arakawa K."/>
        </authorList>
    </citation>
    <scope>NUCLEOTIDE SEQUENCE [LARGE SCALE GENOMIC DNA]</scope>
    <source>
        <strain evidence="2">Z151</strain>
    </source>
</reference>
<keyword evidence="2" id="KW-1185">Reference proteome</keyword>
<protein>
    <submittedName>
        <fullName evidence="1">Uncharacterized protein</fullName>
    </submittedName>
</protein>
<name>A0A9X6NJ73_HYPEX</name>
<accession>A0A9X6NJ73</accession>
<gene>
    <name evidence="1" type="ORF">BV898_19572</name>
</gene>